<comment type="catalytic activity">
    <reaction evidence="8">
        <text>N-terminal L-methionyl-L-isoleucyl-[protein] + acetyl-CoA = N-terminal N(alpha)-acetyl-L-methionyl-L-isoleucyl-[protein] + CoA + H(+)</text>
        <dbReference type="Rhea" id="RHEA:50524"/>
        <dbReference type="Rhea" id="RHEA-COMP:12713"/>
        <dbReference type="Rhea" id="RHEA-COMP:12714"/>
        <dbReference type="ChEBI" id="CHEBI:15378"/>
        <dbReference type="ChEBI" id="CHEBI:57287"/>
        <dbReference type="ChEBI" id="CHEBI:57288"/>
        <dbReference type="ChEBI" id="CHEBI:133379"/>
        <dbReference type="ChEBI" id="CHEBI:133380"/>
        <dbReference type="EC" id="2.3.1.256"/>
    </reaction>
</comment>
<dbReference type="CDD" id="cd04301">
    <property type="entry name" value="NAT_SF"/>
    <property type="match status" value="1"/>
</dbReference>
<keyword evidence="16" id="KW-0853">WD repeat</keyword>
<name>A0A9J6CF53_POLVA</name>
<dbReference type="Gene3D" id="3.40.630.30">
    <property type="match status" value="1"/>
</dbReference>
<evidence type="ECO:0000256" key="7">
    <source>
        <dbReference type="ARBA" id="ARBA00024025"/>
    </source>
</evidence>
<keyword evidence="22" id="KW-1185">Reference proteome</keyword>
<dbReference type="InterPro" id="IPR000182">
    <property type="entry name" value="GNAT_dom"/>
</dbReference>
<evidence type="ECO:0000256" key="17">
    <source>
        <dbReference type="SAM" id="MobiDB-lite"/>
    </source>
</evidence>
<dbReference type="GO" id="GO:0005634">
    <property type="term" value="C:nucleus"/>
    <property type="evidence" value="ECO:0007669"/>
    <property type="project" value="UniProtKB-SubCell"/>
</dbReference>
<dbReference type="SUPFAM" id="SSF50729">
    <property type="entry name" value="PH domain-like"/>
    <property type="match status" value="1"/>
</dbReference>
<dbReference type="PROSITE" id="PS50082">
    <property type="entry name" value="WD_REPEATS_2"/>
    <property type="match status" value="1"/>
</dbReference>
<dbReference type="PROSITE" id="PS51783">
    <property type="entry name" value="PH_BEACH"/>
    <property type="match status" value="1"/>
</dbReference>
<dbReference type="InterPro" id="IPR001680">
    <property type="entry name" value="WD40_rpt"/>
</dbReference>
<keyword evidence="3" id="KW-0963">Cytoplasm</keyword>
<feature type="region of interest" description="Disordered" evidence="17">
    <location>
        <begin position="3454"/>
        <end position="3482"/>
    </location>
</feature>
<dbReference type="InterPro" id="IPR011993">
    <property type="entry name" value="PH-like_dom_sf"/>
</dbReference>
<comment type="catalytic activity">
    <reaction evidence="10">
        <text>N-terminal L-methionyl-L-tyrosyl-[protein] + acetyl-CoA = N-terminal N(alpha)-acetyl-L-methionyl-L-tyrosyl-[protein] + CoA + H(+)</text>
        <dbReference type="Rhea" id="RHEA:50532"/>
        <dbReference type="Rhea" id="RHEA-COMP:12717"/>
        <dbReference type="Rhea" id="RHEA-COMP:12718"/>
        <dbReference type="ChEBI" id="CHEBI:15378"/>
        <dbReference type="ChEBI" id="CHEBI:57287"/>
        <dbReference type="ChEBI" id="CHEBI:57288"/>
        <dbReference type="ChEBI" id="CHEBI:133384"/>
        <dbReference type="ChEBI" id="CHEBI:133385"/>
        <dbReference type="EC" id="2.3.1.256"/>
    </reaction>
</comment>
<dbReference type="SMART" id="SM01026">
    <property type="entry name" value="Beach"/>
    <property type="match status" value="1"/>
</dbReference>
<evidence type="ECO:0000256" key="11">
    <source>
        <dbReference type="ARBA" id="ARBA00052362"/>
    </source>
</evidence>
<feature type="domain" description="BEACH" evidence="18">
    <location>
        <begin position="2683"/>
        <end position="2978"/>
    </location>
</feature>
<evidence type="ECO:0000256" key="15">
    <source>
        <dbReference type="ARBA" id="ARBA00078622"/>
    </source>
</evidence>
<dbReference type="PROSITE" id="PS51186">
    <property type="entry name" value="GNAT"/>
    <property type="match status" value="1"/>
</dbReference>
<accession>A0A9J6CF53</accession>
<gene>
    <name evidence="21" type="ORF">PVAND_010052</name>
</gene>
<keyword evidence="4" id="KW-0808">Transferase</keyword>
<dbReference type="Gene3D" id="2.130.10.10">
    <property type="entry name" value="YVTN repeat-like/Quinoprotein amine dehydrogenase"/>
    <property type="match status" value="1"/>
</dbReference>
<dbReference type="SUPFAM" id="SSF50978">
    <property type="entry name" value="WD40 repeat-like"/>
    <property type="match status" value="1"/>
</dbReference>
<evidence type="ECO:0000313" key="21">
    <source>
        <dbReference type="EMBL" id="KAG5680551.1"/>
    </source>
</evidence>
<dbReference type="Pfam" id="PF00583">
    <property type="entry name" value="Acetyltransf_1"/>
    <property type="match status" value="1"/>
</dbReference>
<dbReference type="InterPro" id="IPR036372">
    <property type="entry name" value="BEACH_dom_sf"/>
</dbReference>
<dbReference type="EC" id="2.3.1.256" evidence="13"/>
<comment type="similarity">
    <text evidence="7">Belongs to the acetyltransferase family. MAK3 subfamily.</text>
</comment>
<feature type="repeat" description="WD" evidence="16">
    <location>
        <begin position="3171"/>
        <end position="3212"/>
    </location>
</feature>
<dbReference type="Gene3D" id="2.30.29.30">
    <property type="entry name" value="Pleckstrin-homology domain (PH domain)/Phosphotyrosine-binding domain (PTB)"/>
    <property type="match status" value="1"/>
</dbReference>
<dbReference type="PANTHER" id="PTHR13743">
    <property type="entry name" value="BEIGE/BEACH-RELATED"/>
    <property type="match status" value="1"/>
</dbReference>
<evidence type="ECO:0000256" key="16">
    <source>
        <dbReference type="PROSITE-ProRule" id="PRU00221"/>
    </source>
</evidence>
<dbReference type="SUPFAM" id="SSF81837">
    <property type="entry name" value="BEACH domain"/>
    <property type="match status" value="1"/>
</dbReference>
<feature type="domain" description="N-acetyltransferase" evidence="19">
    <location>
        <begin position="3517"/>
        <end position="3666"/>
    </location>
</feature>
<keyword evidence="5" id="KW-0539">Nucleus</keyword>
<organism evidence="21 22">
    <name type="scientific">Polypedilum vanderplanki</name>
    <name type="common">Sleeping chironomid midge</name>
    <dbReference type="NCBI Taxonomy" id="319348"/>
    <lineage>
        <taxon>Eukaryota</taxon>
        <taxon>Metazoa</taxon>
        <taxon>Ecdysozoa</taxon>
        <taxon>Arthropoda</taxon>
        <taxon>Hexapoda</taxon>
        <taxon>Insecta</taxon>
        <taxon>Pterygota</taxon>
        <taxon>Neoptera</taxon>
        <taxon>Endopterygota</taxon>
        <taxon>Diptera</taxon>
        <taxon>Nematocera</taxon>
        <taxon>Chironomoidea</taxon>
        <taxon>Chironomidae</taxon>
        <taxon>Chironominae</taxon>
        <taxon>Polypedilum</taxon>
        <taxon>Polypedilum</taxon>
    </lineage>
</organism>
<dbReference type="GO" id="GO:0031417">
    <property type="term" value="C:NatC complex"/>
    <property type="evidence" value="ECO:0007669"/>
    <property type="project" value="UniProtKB-ARBA"/>
</dbReference>
<protein>
    <recommendedName>
        <fullName evidence="13">N-terminal methionine N(alpha)-acetyltransferase NatC</fullName>
        <ecNumber evidence="13">2.3.1.256</ecNumber>
    </recommendedName>
    <alternativeName>
        <fullName evidence="14">N-acetyltransferase MAK3 homolog</fullName>
    </alternativeName>
    <alternativeName>
        <fullName evidence="15">NatC catalytic subunit</fullName>
    </alternativeName>
</protein>
<comment type="catalytic activity">
    <reaction evidence="12">
        <text>N-terminal L-methionyl-L-tryptophyl-[protein] + acetyl-CoA = N-terminal N(alpha)-acetyl-L-methionyl-L-tryptophyl-[protein] + CoA + H(+)</text>
        <dbReference type="Rhea" id="RHEA:50560"/>
        <dbReference type="Rhea" id="RHEA-COMP:12724"/>
        <dbReference type="Rhea" id="RHEA-COMP:12725"/>
        <dbReference type="ChEBI" id="CHEBI:15378"/>
        <dbReference type="ChEBI" id="CHEBI:57287"/>
        <dbReference type="ChEBI" id="CHEBI:57288"/>
        <dbReference type="ChEBI" id="CHEBI:133386"/>
        <dbReference type="ChEBI" id="CHEBI:133387"/>
        <dbReference type="EC" id="2.3.1.256"/>
    </reaction>
</comment>
<feature type="compositionally biased region" description="Polar residues" evidence="17">
    <location>
        <begin position="1884"/>
        <end position="1900"/>
    </location>
</feature>
<keyword evidence="6" id="KW-0012">Acyltransferase</keyword>
<evidence type="ECO:0000256" key="6">
    <source>
        <dbReference type="ARBA" id="ARBA00023315"/>
    </source>
</evidence>
<comment type="caution">
    <text evidence="21">The sequence shown here is derived from an EMBL/GenBank/DDBJ whole genome shotgun (WGS) entry which is preliminary data.</text>
</comment>
<evidence type="ECO:0000259" key="19">
    <source>
        <dbReference type="PROSITE" id="PS51186"/>
    </source>
</evidence>
<evidence type="ECO:0000256" key="12">
    <source>
        <dbReference type="ARBA" id="ARBA00052477"/>
    </source>
</evidence>
<evidence type="ECO:0000313" key="22">
    <source>
        <dbReference type="Proteomes" id="UP001107558"/>
    </source>
</evidence>
<dbReference type="SUPFAM" id="SSF55729">
    <property type="entry name" value="Acyl-CoA N-acyltransferases (Nat)"/>
    <property type="match status" value="1"/>
</dbReference>
<dbReference type="InterPro" id="IPR000409">
    <property type="entry name" value="BEACH_dom"/>
</dbReference>
<evidence type="ECO:0000256" key="14">
    <source>
        <dbReference type="ARBA" id="ARBA00076746"/>
    </source>
</evidence>
<dbReference type="InterPro" id="IPR050865">
    <property type="entry name" value="BEACH_Domain"/>
</dbReference>
<dbReference type="Proteomes" id="UP001107558">
    <property type="component" value="Chromosome 1"/>
</dbReference>
<dbReference type="Gene3D" id="1.10.1540.10">
    <property type="entry name" value="BEACH domain"/>
    <property type="match status" value="1"/>
</dbReference>
<dbReference type="InterPro" id="IPR023362">
    <property type="entry name" value="PH-BEACH_dom"/>
</dbReference>
<evidence type="ECO:0000256" key="10">
    <source>
        <dbReference type="ARBA" id="ARBA00052207"/>
    </source>
</evidence>
<dbReference type="PROSITE" id="PS50197">
    <property type="entry name" value="BEACH"/>
    <property type="match status" value="1"/>
</dbReference>
<dbReference type="PANTHER" id="PTHR13743:SF86">
    <property type="entry name" value="LYSOSOMAL-TRAFFICKING REGULATOR"/>
    <property type="match status" value="1"/>
</dbReference>
<dbReference type="FunFam" id="3.40.630.30:FF:000010">
    <property type="entry name" value="Putative N-alpha-acetyltransferase 30"/>
    <property type="match status" value="1"/>
</dbReference>
<dbReference type="EMBL" id="JADBJN010000001">
    <property type="protein sequence ID" value="KAG5680551.1"/>
    <property type="molecule type" value="Genomic_DNA"/>
</dbReference>
<evidence type="ECO:0000256" key="4">
    <source>
        <dbReference type="ARBA" id="ARBA00022679"/>
    </source>
</evidence>
<sequence length="3666" mass="425329">MDDLSNLERFSINFVSTKDNIWLNLFFFEYYRDVENQEEKENQITAFSQSYSFKLLAKHLPDILLRAFFFTAEGENLNSKNHNDSRNRNFLLKDIGCKVVLLLSDLNLEFANLTNEDSFVEVLIDMFPFEKWEENLTDIKLVMPTEHDIKLILKMAQFPMSEHKQENKYVCQLDLKDVPILYNGENVDYSDLEQYTNDEFREFNDSFCLTSPELAMKILTVLCKFVSVDNLIVINKGCVTMVSLSFGIRALSEFQQHEQNITFTDNDQSVIMMKLLELIVLCFNNIIKCESDAFNIDQEFESLLNLLNVSKNMDIVMTLLNCILSITGHFSEKKVSCKINIMSELRKNKNMVLEKIGLFKNNTERLFSIQKRIIKIICTITNSNQMKLRKKGKPIRKLKDDSLLHHRKLKDVCIFERLLIDSLKFVTKYRHLSKILKYLRINGVCCCCSDLSSIKYFMRSSTISYYNLYFIERKLMGIMFNRKCSHCNEQLKSESFQNEYFAVLNYEIQRREGYEFHLLLYHLTKINQIMTKKFQEQFIKKLIVPIFIKNKISYLNDVENNYNLKYILQCCLEILSQSTKNNLVLEDIFTKDFVNHLRDCSLMPHLSSNVCTILRFGIETVKDNKLEIAQQIKTILFANLHLLISEIIDIYEQIGLPKNCIMTENNTSSDMKNESIDFEILNEQVVIVKENLSNLDILLLNAIHWRIIFDLIITNSSFQNDFISNICNNFNGNVVFSIAQQALNSLLLKKESSAMRPVQNYSKSESKITNFYERCDYLLPIFIQNYDINYGLILYRSYDLFEICQNFVDNLNKNDDDESGIENISFTMIYSTKRDKRAKFKKATIHRDNFLTENVEEYLIKENVLEKGQTHFSSSTYHQWFNTFKMGISMLESKNIKDVFVGIANKFFQPDKELHAIYRANTIQEITSNYGLRYLFLIARNCFDICSCMTDNKKFNTRMSVAFEELKLLLLQDDIVDDNNEALIESLQLLLSVAELKSSSINQHILTNLENHLTTESIFSIEDFYLCNNERIVFHDSDDEEEEDRKTENYFTADENYDGDEEYFSMKADDTDCSHSSYKTPSSATTFLNLKNTNEHICNLVVEVLMDITKRSLKNRDLYNPEKLTALAKRLNCSKEFLGGSLFLLKGFSPLFEENSTEFESLQRSILKLIDNLNTPETFSVLFTLLANKNAPAKLLISRIEEICNQQLGLTAFSGVQYPIYSMEATIKSTCDTYIHQRIRSYRDEHLNHKLLTPFTEASQIIPLNFLNIKIWESEGYTISTWINMQANINEKSTIHFLSLGTDKLLLAVFLNEDGSLNFNLMKPNQILDLERENQKANKLLIDNQAQARATKYSSISDKENINETNLFGIGSAVVGDVKIPNIITRNSIKNGMKKSKQDETNRRLKTSKVCTTSKKRRVKCNKWTHICLSFKKVDYELIILLTINGTEHETIEIPINEMIDHDSNGFLQLLFVGAHKLQTDEKEISQKYTMSNLLLFRSPLDTSLITYLFSLGPDCDNFVDCEVKQIIPLKEYINLNTLTNISSSKNGMYDLVQLQYHLILSYSIGKTNFATAYIDKKSEHGKTLDIFTIGPIPNATIIDSIQRSVYCLGGLSSLLFLFARTVELTENSEAQSSALFIFLKVAYSNNYLYAEFEQKRMFNLVAHVFKHGNCYRGAGMLKSILDVIYGGSIFLNRSGNDNFEINGKSELNIQNPSLLMKLMNHFDIFLTQDDEMGNLDLLFKSLMTVVRDSHPYKCINRQCLINNGFFERIIEFCKIHFGTTGSSKVTISHSTALILVDLLKMLTKNSVTIWNLNEISKLLMILHRPNESFITHDRSKMSFTLSSQKPSKSKSNSIISSKYFNFSTKIRSPILSLSITSSPSNSYKSGISNNTPPSKSPRLSANIDGSFPFNETESKVSKNINNSVVLKNFKMKRLDELSENQILKITNALKEIKTPTKTPRKRLKSTPRNSSSYRNTSTPFKKHKRRNVIDSEDIDEKLIEKFETLMSSSNLNLTENENDHLQSGINVLQEHLFLMLRNAMLHLDNVCFQNELPECFKIEPFIMFANHYDPNVRAAIINLIHVITNRVSNDIINSYYKLNYWIHLGNQLSISPINLKMLQACIDWICLEKISISEVMRAQEIKLKFKPAFRVLIAMLPSMTHDVQLLKCSSKFLRLIMETQNDCFYFLIENGLITSCIKTLMKISNESSIDPIQLILEQIAMKSFTTTNMMQVLWELLYDLVYAERLNKNEVIKHIHMAILKQLLATCLTEEIRRGSRNESVRPNLMIIKILGNLSSSEIKTRFNLIHDRAIQFLLSWENINEMNANELDFVKYLIDLYYSGITQQGTTLILWSLKPSCCDEIKLFSAQRIIAALQMDSNFSISEPKILKSLLTYLSKTNSTSFSEEQVKVIMKYCGTSSSQQQQNMNWSMTAIEKIESICQNATKDQLHQVDKFIYKLEPLVQTCIDSAMRMTRDVVDRQNKERRKLINQLKKTQEIDFYREWFELIQRMIHEGAPWYNENLYPSTFELDDTEGPDRSRIRLKRSFLEIEERFYMNEFKYKAQYQRSKQLLNYLLYPKETERYSIRDQIIFTFNGKHLTMEQEIDGEVIITDNQLIFLASQDAYNNSIICNISDIEEIWNRRYQHKEIAMEVFLKSSKNFFIIFESNYERDIVNTFMADKIESEKSNQKIEVITQKWSENKMTNYEYLIQLNKISGRSYNDLMQYPVFPWVIVKYDSDILDLTSPETFRKLNKTISTQYENAEEHYVTNYRYLMEQMSDQSIMKPYHYSSHYSNSGTVLHFLVRLPPFTNMFLLYQDHNFDIPDRTFHSMATTFRLTSKESATDVKELLPEFYNLPDFLENREGFNYGKRQSGEQVNHVKLPEWCENSSRLFMLIHRQALESDYVRKNLHQWIDLIFGFKQKGKAAIEAVNVFHPATYPEFQMTGIIDQVERSAYETMVRTYGQMPKQIFSSPHKKALTNDKNNESPYYILKSVKGLKHGLYTGSLQLPKPKKMTSTSPIFCKQKDSKLVHAQKNNQFFVVPASSSLMKSSLPDTYDLVLWKQFDGIIRTKPLTERHSRKLFCVPSFDPITCCGTDINYSNIWFGHLSGNISVYMRTDIKQQIKKSERIEKTANATLQAILDIGIQDSNKMSNNHNIQSTKSVWHYPIILLRHQGQVVNIRISTNFKIVVSIGIDGRTVIWDSQKIEYIQTIETSCNALKTCLTHVDISPTLGDILTVFKPKNDEIQDDDECFEITENNGDDFINVSIASSGKSQLRLHNINGKYINHIFLEGIITAVCFSYIKEGTGINVIAVALNDGSVRLYSTWNLSMIREIATGCDTIIKEIAFSVNQYLVLLTENEIHLWGSEGLSSSERPNFHDIVFLHRRMETLETKLQDVVISEPNSNHITNNSSRNVKLGTKKEKFEEKKFKEQNGHAEKQEICENDLINGSQSPCIKSSSTDNEESTEFSELSHPAETQITHNQQSKPSVCSLIQEYEVVEMVRELPDKSSEVVKITYKVYESELELPCIMKLIQKDLSEPYSIYTYRYFIHNWPKLCYLALHENKCIGCIVCKLDLHRQMIKRGYIAMLAVDKDYRKLKIGTTLVQKAIRVMIANLADEVVLETEITNQPALKLYENLGFVRDKRLFHYYLNGVDALRLKLWFR</sequence>
<evidence type="ECO:0000259" key="18">
    <source>
        <dbReference type="PROSITE" id="PS50197"/>
    </source>
</evidence>
<comment type="subcellular location">
    <subcellularLocation>
        <location evidence="2">Cytoplasm</location>
    </subcellularLocation>
    <subcellularLocation>
        <location evidence="1">Nucleus</location>
    </subcellularLocation>
</comment>
<dbReference type="Pfam" id="PF02138">
    <property type="entry name" value="Beach"/>
    <property type="match status" value="1"/>
</dbReference>
<dbReference type="GO" id="GO:0120518">
    <property type="term" value="F:protein N-terminal-methionine acetyltransferase activity"/>
    <property type="evidence" value="ECO:0007669"/>
    <property type="project" value="UniProtKB-EC"/>
</dbReference>
<feature type="region of interest" description="Disordered" evidence="17">
    <location>
        <begin position="1877"/>
        <end position="1902"/>
    </location>
</feature>
<feature type="domain" description="BEACH-type PH" evidence="20">
    <location>
        <begin position="2585"/>
        <end position="2679"/>
    </location>
</feature>
<evidence type="ECO:0000256" key="1">
    <source>
        <dbReference type="ARBA" id="ARBA00004123"/>
    </source>
</evidence>
<dbReference type="CDD" id="cd06071">
    <property type="entry name" value="Beach"/>
    <property type="match status" value="1"/>
</dbReference>
<reference evidence="21" key="1">
    <citation type="submission" date="2021-03" db="EMBL/GenBank/DDBJ databases">
        <title>Chromosome level genome of the anhydrobiotic midge Polypedilum vanderplanki.</title>
        <authorList>
            <person name="Yoshida Y."/>
            <person name="Kikawada T."/>
            <person name="Gusev O."/>
        </authorList>
    </citation>
    <scope>NUCLEOTIDE SEQUENCE</scope>
    <source>
        <strain evidence="21">NIAS01</strain>
        <tissue evidence="21">Whole body or cell culture</tissue>
    </source>
</reference>
<dbReference type="OrthoDB" id="26681at2759"/>
<evidence type="ECO:0000256" key="2">
    <source>
        <dbReference type="ARBA" id="ARBA00004496"/>
    </source>
</evidence>
<comment type="catalytic activity">
    <reaction evidence="11">
        <text>N-terminal L-methionyl-L-phenylalanyl-[protein] + acetyl-CoA = N-terminal N(alpha)-acetyl-L-methionyl-L-phenylalanyl-[protein] + CoA + H(+)</text>
        <dbReference type="Rhea" id="RHEA:50528"/>
        <dbReference type="Rhea" id="RHEA-COMP:12715"/>
        <dbReference type="Rhea" id="RHEA-COMP:12716"/>
        <dbReference type="ChEBI" id="CHEBI:15378"/>
        <dbReference type="ChEBI" id="CHEBI:57287"/>
        <dbReference type="ChEBI" id="CHEBI:57288"/>
        <dbReference type="ChEBI" id="CHEBI:133382"/>
        <dbReference type="ChEBI" id="CHEBI:133383"/>
        <dbReference type="EC" id="2.3.1.256"/>
    </reaction>
</comment>
<evidence type="ECO:0000256" key="9">
    <source>
        <dbReference type="ARBA" id="ARBA00051225"/>
    </source>
</evidence>
<proteinExistence type="inferred from homology"/>
<evidence type="ECO:0000259" key="20">
    <source>
        <dbReference type="PROSITE" id="PS51783"/>
    </source>
</evidence>
<evidence type="ECO:0000256" key="5">
    <source>
        <dbReference type="ARBA" id="ARBA00023242"/>
    </source>
</evidence>
<feature type="region of interest" description="Disordered" evidence="17">
    <location>
        <begin position="1954"/>
        <end position="1984"/>
    </location>
</feature>
<dbReference type="InterPro" id="IPR016181">
    <property type="entry name" value="Acyl_CoA_acyltransferase"/>
</dbReference>
<dbReference type="InterPro" id="IPR015943">
    <property type="entry name" value="WD40/YVTN_repeat-like_dom_sf"/>
</dbReference>
<evidence type="ECO:0000256" key="13">
    <source>
        <dbReference type="ARBA" id="ARBA00066994"/>
    </source>
</evidence>
<dbReference type="InterPro" id="IPR036322">
    <property type="entry name" value="WD40_repeat_dom_sf"/>
</dbReference>
<evidence type="ECO:0000256" key="3">
    <source>
        <dbReference type="ARBA" id="ARBA00022490"/>
    </source>
</evidence>
<feature type="compositionally biased region" description="Polar residues" evidence="17">
    <location>
        <begin position="1970"/>
        <end position="1980"/>
    </location>
</feature>
<dbReference type="Pfam" id="PF14844">
    <property type="entry name" value="PH_BEACH"/>
    <property type="match status" value="1"/>
</dbReference>
<evidence type="ECO:0000256" key="8">
    <source>
        <dbReference type="ARBA" id="ARBA00050754"/>
    </source>
</evidence>
<comment type="catalytic activity">
    <reaction evidence="9">
        <text>N-terminal L-methionyl-L-leucyl-[protein] + acetyl-CoA = N-terminal N(alpha)-acetyl-L-methionyl-L-leucyl-[protein] + CoA + H(+)</text>
        <dbReference type="Rhea" id="RHEA:50520"/>
        <dbReference type="Rhea" id="RHEA-COMP:12711"/>
        <dbReference type="Rhea" id="RHEA-COMP:12712"/>
        <dbReference type="ChEBI" id="CHEBI:15378"/>
        <dbReference type="ChEBI" id="CHEBI:57287"/>
        <dbReference type="ChEBI" id="CHEBI:57288"/>
        <dbReference type="ChEBI" id="CHEBI:133377"/>
        <dbReference type="ChEBI" id="CHEBI:133378"/>
        <dbReference type="EC" id="2.3.1.256"/>
    </reaction>
</comment>